<dbReference type="PATRIC" id="fig|545697.3.peg.3313"/>
<name>L1Q227_9CLOT</name>
<feature type="transmembrane region" description="Helical" evidence="1">
    <location>
        <begin position="133"/>
        <end position="158"/>
    </location>
</feature>
<keyword evidence="3" id="KW-1185">Reference proteome</keyword>
<keyword evidence="1" id="KW-0812">Transmembrane</keyword>
<gene>
    <name evidence="2" type="ORF">HMPREF0216_03389</name>
</gene>
<reference evidence="2 3" key="1">
    <citation type="submission" date="2012-05" db="EMBL/GenBank/DDBJ databases">
        <authorList>
            <person name="Weinstock G."/>
            <person name="Sodergren E."/>
            <person name="Lobos E.A."/>
            <person name="Fulton L."/>
            <person name="Fulton R."/>
            <person name="Courtney L."/>
            <person name="Fronick C."/>
            <person name="O'Laughlin M."/>
            <person name="Godfrey J."/>
            <person name="Wilson R.M."/>
            <person name="Miner T."/>
            <person name="Farmer C."/>
            <person name="Delehaunty K."/>
            <person name="Cordes M."/>
            <person name="Minx P."/>
            <person name="Tomlinson C."/>
            <person name="Chen J."/>
            <person name="Wollam A."/>
            <person name="Pepin K.H."/>
            <person name="Bhonagiri V."/>
            <person name="Zhang X."/>
            <person name="Suruliraj S."/>
            <person name="Warren W."/>
            <person name="Mitreva M."/>
            <person name="Mardis E.R."/>
            <person name="Wilson R.K."/>
        </authorList>
    </citation>
    <scope>NUCLEOTIDE SEQUENCE [LARGE SCALE GENOMIC DNA]</scope>
    <source>
        <strain evidence="2 3">DSM 1785</strain>
    </source>
</reference>
<feature type="transmembrane region" description="Helical" evidence="1">
    <location>
        <begin position="271"/>
        <end position="296"/>
    </location>
</feature>
<evidence type="ECO:0000256" key="1">
    <source>
        <dbReference type="SAM" id="Phobius"/>
    </source>
</evidence>
<accession>L1Q227</accession>
<proteinExistence type="predicted"/>
<dbReference type="HOGENOM" id="CLU_080089_0_0_9"/>
<feature type="transmembrane region" description="Helical" evidence="1">
    <location>
        <begin position="210"/>
        <end position="228"/>
    </location>
</feature>
<keyword evidence="1" id="KW-0472">Membrane</keyword>
<dbReference type="STRING" id="545697.HMPREF0216_03389"/>
<dbReference type="Proteomes" id="UP000010420">
    <property type="component" value="Unassembled WGS sequence"/>
</dbReference>
<dbReference type="AlphaFoldDB" id="L1Q227"/>
<dbReference type="eggNOG" id="ENOG5031PIN">
    <property type="taxonomic scope" value="Bacteria"/>
</dbReference>
<feature type="transmembrane region" description="Helical" evidence="1">
    <location>
        <begin position="70"/>
        <end position="95"/>
    </location>
</feature>
<sequence length="306" mass="35061">MGFRLDKFCLFDIILKSTIKIFRGEVMNIVFEVIKNSFVTLCYTLICITIVGFLIEIFERQAIKNIYIGIGYKGIIITGLGVVIHELSHLIFVLLGGMKPTEVKLFRPIKGYTDGRLGYVNYSYNKSNIIHRMFLFLVGIAPIIGGTLFLFVILKLLIPNTYFQLLEIIKYSLDISKEIGVFSLEFISIIMKTSFDMITIIFARDNFSKIQFWIFIFLAMSVASHRSLSSADVKGALKGLPSVFILIFIVNVVMVFLGFSPEKLLKIGCIINTYILMFLMLAILFSIINVILTYIWRMIYRFIFNS</sequence>
<keyword evidence="1" id="KW-1133">Transmembrane helix</keyword>
<organism evidence="2 3">
    <name type="scientific">Clostridium celatum DSM 1785</name>
    <dbReference type="NCBI Taxonomy" id="545697"/>
    <lineage>
        <taxon>Bacteria</taxon>
        <taxon>Bacillati</taxon>
        <taxon>Bacillota</taxon>
        <taxon>Clostridia</taxon>
        <taxon>Eubacteriales</taxon>
        <taxon>Clostridiaceae</taxon>
        <taxon>Clostridium</taxon>
    </lineage>
</organism>
<feature type="transmembrane region" description="Helical" evidence="1">
    <location>
        <begin position="179"/>
        <end position="204"/>
    </location>
</feature>
<feature type="transmembrane region" description="Helical" evidence="1">
    <location>
        <begin position="37"/>
        <end position="58"/>
    </location>
</feature>
<evidence type="ECO:0000313" key="3">
    <source>
        <dbReference type="Proteomes" id="UP000010420"/>
    </source>
</evidence>
<evidence type="ECO:0000313" key="2">
    <source>
        <dbReference type="EMBL" id="EKY22059.1"/>
    </source>
</evidence>
<feature type="transmembrane region" description="Helical" evidence="1">
    <location>
        <begin position="240"/>
        <end position="259"/>
    </location>
</feature>
<comment type="caution">
    <text evidence="2">The sequence shown here is derived from an EMBL/GenBank/DDBJ whole genome shotgun (WGS) entry which is preliminary data.</text>
</comment>
<protein>
    <submittedName>
        <fullName evidence="2">Uncharacterized protein</fullName>
    </submittedName>
</protein>
<dbReference type="EMBL" id="AMEZ01000136">
    <property type="protein sequence ID" value="EKY22059.1"/>
    <property type="molecule type" value="Genomic_DNA"/>
</dbReference>